<evidence type="ECO:0000256" key="6">
    <source>
        <dbReference type="ARBA" id="ARBA00034661"/>
    </source>
</evidence>
<evidence type="ECO:0000256" key="4">
    <source>
        <dbReference type="ARBA" id="ARBA00022768"/>
    </source>
</evidence>
<dbReference type="OrthoDB" id="270189at2759"/>
<proteinExistence type="predicted"/>
<dbReference type="Proteomes" id="UP000663829">
    <property type="component" value="Unassembled WGS sequence"/>
</dbReference>
<comment type="function">
    <text evidence="6">Displays methyltransferase, positive regulation of the poly(A) polymerase and transcription elongation activities. Involved in the modification of both mRNA ends and in intermediate and late gene positive transcription elongation. At the mRNAs 5' end, methylates the ribose 2' OH group of the first transcribed nucleotide, thereby producing a 2'-O-methylpurine cap. At the 3' end, functions as a processivity factor which stimulates the activity of the viral poly(A) polymerase OPG063 that creates mRNA's poly(A) tail. In the presence of OPG102, OPG063 does not dissociate from the RNA allowing tail elongation to around 250 adenylates.</text>
</comment>
<reference evidence="8" key="1">
    <citation type="submission" date="2021-02" db="EMBL/GenBank/DDBJ databases">
        <authorList>
            <person name="Nowell W R."/>
        </authorList>
    </citation>
    <scope>NUCLEOTIDE SEQUENCE</scope>
</reference>
<dbReference type="EMBL" id="CAJOBC010088801">
    <property type="protein sequence ID" value="CAF4373112.1"/>
    <property type="molecule type" value="Genomic_DNA"/>
</dbReference>
<dbReference type="Proteomes" id="UP000681722">
    <property type="component" value="Unassembled WGS sequence"/>
</dbReference>
<dbReference type="Gene3D" id="3.40.50.150">
    <property type="entry name" value="Vaccinia Virus protein VP39"/>
    <property type="match status" value="1"/>
</dbReference>
<dbReference type="InterPro" id="IPR000176">
    <property type="entry name" value="mRNA_MeTrfase-like"/>
</dbReference>
<organism evidence="8 10">
    <name type="scientific">Didymodactylos carnosus</name>
    <dbReference type="NCBI Taxonomy" id="1234261"/>
    <lineage>
        <taxon>Eukaryota</taxon>
        <taxon>Metazoa</taxon>
        <taxon>Spiralia</taxon>
        <taxon>Gnathifera</taxon>
        <taxon>Rotifera</taxon>
        <taxon>Eurotatoria</taxon>
        <taxon>Bdelloidea</taxon>
        <taxon>Philodinida</taxon>
        <taxon>Philodinidae</taxon>
        <taxon>Didymodactylos</taxon>
    </lineage>
</organism>
<dbReference type="GO" id="GO:0006370">
    <property type="term" value="P:7-methylguanosine mRNA capping"/>
    <property type="evidence" value="ECO:0007669"/>
    <property type="project" value="InterPro"/>
</dbReference>
<keyword evidence="10" id="KW-1185">Reference proteome</keyword>
<dbReference type="CDD" id="cd20760">
    <property type="entry name" value="capping_2-OMTase_Mimiviridae"/>
    <property type="match status" value="1"/>
</dbReference>
<evidence type="ECO:0000313" key="8">
    <source>
        <dbReference type="EMBL" id="CAF1512650.1"/>
    </source>
</evidence>
<comment type="subcellular location">
    <subcellularLocation>
        <location evidence="1">Virion</location>
    </subcellularLocation>
</comment>
<dbReference type="SUPFAM" id="SSF53335">
    <property type="entry name" value="S-adenosyl-L-methionine-dependent methyltransferases"/>
    <property type="match status" value="1"/>
</dbReference>
<dbReference type="EC" id="2.1.1.57" evidence="2"/>
<evidence type="ECO:0000256" key="5">
    <source>
        <dbReference type="ARBA" id="ARBA00022917"/>
    </source>
</evidence>
<evidence type="ECO:0000256" key="3">
    <source>
        <dbReference type="ARBA" id="ARBA00015701"/>
    </source>
</evidence>
<name>A0A815U4C6_9BILA</name>
<protein>
    <recommendedName>
        <fullName evidence="3">Cap-specific mRNA (nucleoside-2'-O-)-methyltransferase</fullName>
        <ecNumber evidence="2">2.1.1.57</ecNumber>
    </recommendedName>
</protein>
<keyword evidence="5" id="KW-0648">Protein biosynthesis</keyword>
<evidence type="ECO:0000313" key="9">
    <source>
        <dbReference type="EMBL" id="CAF4373112.1"/>
    </source>
</evidence>
<dbReference type="PROSITE" id="PS51612">
    <property type="entry name" value="SAM_MT_2O_PK"/>
    <property type="match status" value="1"/>
</dbReference>
<dbReference type="InterPro" id="IPR025804">
    <property type="entry name" value="Pox/kineto_cap_MeTfrase"/>
</dbReference>
<keyword evidence="4" id="KW-0251">Elongation factor</keyword>
<evidence type="ECO:0000313" key="10">
    <source>
        <dbReference type="Proteomes" id="UP000663829"/>
    </source>
</evidence>
<comment type="caution">
    <text evidence="8">The sequence shown here is derived from an EMBL/GenBank/DDBJ whole genome shotgun (WGS) entry which is preliminary data.</text>
</comment>
<evidence type="ECO:0000256" key="1">
    <source>
        <dbReference type="ARBA" id="ARBA00004328"/>
    </source>
</evidence>
<dbReference type="Pfam" id="PF01358">
    <property type="entry name" value="PARP_regulatory"/>
    <property type="match status" value="1"/>
</dbReference>
<dbReference type="GO" id="GO:0003746">
    <property type="term" value="F:translation elongation factor activity"/>
    <property type="evidence" value="ECO:0007669"/>
    <property type="project" value="UniProtKB-KW"/>
</dbReference>
<dbReference type="GO" id="GO:0004483">
    <property type="term" value="F:methyltransferase cap1 activity"/>
    <property type="evidence" value="ECO:0007669"/>
    <property type="project" value="UniProtKB-EC"/>
</dbReference>
<dbReference type="EMBL" id="CAJNOQ010023259">
    <property type="protein sequence ID" value="CAF1512650.1"/>
    <property type="molecule type" value="Genomic_DNA"/>
</dbReference>
<dbReference type="InterPro" id="IPR029063">
    <property type="entry name" value="SAM-dependent_MTases_sf"/>
</dbReference>
<accession>A0A815U4C6</accession>
<comment type="subunit">
    <text evidence="7">Interacts with poly(A) polymerase catalytic subunit OPG063. Interacts with OPG109 and OPG123; these interactions might help linking transcription to capping and polyadenylation.</text>
</comment>
<gene>
    <name evidence="8" type="ORF">GPM918_LOCUS37183</name>
    <name evidence="9" type="ORF">SRO942_LOCUS37944</name>
</gene>
<sequence length="370" mass="43586">MLKESETKKRKLSDETKEETRVFSKRHGLELKLKLKPEKCIGLCRRLKLSKEQKYLYRQNPHLRQVFLEEKKKLVFYCGGDKTFSTTENRLLLPTSGRTPYNSSKTSFQTVKHYGQRKLLMSEIEFLTNVIATAAHSADSQNLLVIYAGAAPGSHTNYLSLMFPQLRFILFDHSEFLAEESDHIKIRREMFTNELAEEYSTMKGNLLFICDIRTFSSYAELEDDVKKDMTSQMQWIKIIKPRASLIKFRLPYTAGQLYFQARSTECRLLVTQDDISKPLIEYDNTDYDSAMFYFSTCTRTMYYEHDYNKGEHIGLDHCYDCRTELFILEQYVRKIKQVKEEDEVKKQVLKLSSDIWDKITSNKQVPSRKR</sequence>
<dbReference type="AlphaFoldDB" id="A0A815U4C6"/>
<evidence type="ECO:0000256" key="2">
    <source>
        <dbReference type="ARBA" id="ARBA00011923"/>
    </source>
</evidence>
<evidence type="ECO:0000256" key="7">
    <source>
        <dbReference type="ARBA" id="ARBA00046511"/>
    </source>
</evidence>